<evidence type="ECO:0000256" key="2">
    <source>
        <dbReference type="SAM" id="Coils"/>
    </source>
</evidence>
<dbReference type="InterPro" id="IPR032675">
    <property type="entry name" value="LRR_dom_sf"/>
</dbReference>
<organism evidence="5 6">
    <name type="scientific">Castanea mollissima</name>
    <name type="common">Chinese chestnut</name>
    <dbReference type="NCBI Taxonomy" id="60419"/>
    <lineage>
        <taxon>Eukaryota</taxon>
        <taxon>Viridiplantae</taxon>
        <taxon>Streptophyta</taxon>
        <taxon>Embryophyta</taxon>
        <taxon>Tracheophyta</taxon>
        <taxon>Spermatophyta</taxon>
        <taxon>Magnoliopsida</taxon>
        <taxon>eudicotyledons</taxon>
        <taxon>Gunneridae</taxon>
        <taxon>Pentapetalae</taxon>
        <taxon>rosids</taxon>
        <taxon>fabids</taxon>
        <taxon>Fagales</taxon>
        <taxon>Fagaceae</taxon>
        <taxon>Castanea</taxon>
    </lineage>
</organism>
<dbReference type="OrthoDB" id="5279713at2759"/>
<sequence>MTSIIDCIYLFAGYCCYRNFNLDIMLSNFRCLRVLKLSSHGLPDSIEQLIHLRLLHIYQTTIRELPKSITKLYNLQTLRIEPCNGFTQFSLLEDLSNLIKLRHIHIDRISSNNKTHKNMRRLTCLQTLPYFCVGRDEGYQIKELGPLKNLKGEIDIKNLEMVEDEEEAKSAKLKEKEIFNLGLYWSFGRDEDEKHLQRSCEATKFANDWKSRLEKKRDDPSEVVTAIGNFCICSIAIGLVIEIIAIYGIHHRGNHVGIDKLFVLLIMPSLLPPHTSSPPAYLDLYGKL</sequence>
<proteinExistence type="predicted"/>
<accession>A0A8J4V7L1</accession>
<dbReference type="AlphaFoldDB" id="A0A8J4V7L1"/>
<dbReference type="EMBL" id="JRKL02012651">
    <property type="protein sequence ID" value="KAF3944275.1"/>
    <property type="molecule type" value="Genomic_DNA"/>
</dbReference>
<feature type="domain" description="Disease resistance R13L4/SHOC-2-like LRR" evidence="4">
    <location>
        <begin position="23"/>
        <end position="165"/>
    </location>
</feature>
<evidence type="ECO:0000313" key="5">
    <source>
        <dbReference type="EMBL" id="KAF3944275.1"/>
    </source>
</evidence>
<keyword evidence="2" id="KW-0175">Coiled coil</keyword>
<feature type="transmembrane region" description="Helical" evidence="3">
    <location>
        <begin position="226"/>
        <end position="249"/>
    </location>
</feature>
<dbReference type="PANTHER" id="PTHR47186:SF3">
    <property type="entry name" value="OS09G0267800 PROTEIN"/>
    <property type="match status" value="1"/>
</dbReference>
<dbReference type="Pfam" id="PF23598">
    <property type="entry name" value="LRR_14"/>
    <property type="match status" value="1"/>
</dbReference>
<keyword evidence="1" id="KW-0677">Repeat</keyword>
<dbReference type="Proteomes" id="UP000737018">
    <property type="component" value="Unassembled WGS sequence"/>
</dbReference>
<name>A0A8J4V7L1_9ROSI</name>
<dbReference type="InterPro" id="IPR055414">
    <property type="entry name" value="LRR_R13L4/SHOC2-like"/>
</dbReference>
<protein>
    <recommendedName>
        <fullName evidence="4">Disease resistance R13L4/SHOC-2-like LRR domain-containing protein</fullName>
    </recommendedName>
</protein>
<keyword evidence="3" id="KW-0812">Transmembrane</keyword>
<keyword evidence="6" id="KW-1185">Reference proteome</keyword>
<evidence type="ECO:0000256" key="1">
    <source>
        <dbReference type="ARBA" id="ARBA00022737"/>
    </source>
</evidence>
<evidence type="ECO:0000259" key="4">
    <source>
        <dbReference type="Pfam" id="PF23598"/>
    </source>
</evidence>
<dbReference type="Gene3D" id="3.80.10.10">
    <property type="entry name" value="Ribonuclease Inhibitor"/>
    <property type="match status" value="1"/>
</dbReference>
<comment type="caution">
    <text evidence="5">The sequence shown here is derived from an EMBL/GenBank/DDBJ whole genome shotgun (WGS) entry which is preliminary data.</text>
</comment>
<evidence type="ECO:0000313" key="6">
    <source>
        <dbReference type="Proteomes" id="UP000737018"/>
    </source>
</evidence>
<reference evidence="5" key="1">
    <citation type="submission" date="2020-03" db="EMBL/GenBank/DDBJ databases">
        <title>Castanea mollissima Vanexum genome sequencing.</title>
        <authorList>
            <person name="Staton M."/>
        </authorList>
    </citation>
    <scope>NUCLEOTIDE SEQUENCE</scope>
    <source>
        <tissue evidence="5">Leaf</tissue>
    </source>
</reference>
<keyword evidence="3" id="KW-0472">Membrane</keyword>
<dbReference type="PANTHER" id="PTHR47186">
    <property type="entry name" value="LEUCINE-RICH REPEAT-CONTAINING PROTEIN 57"/>
    <property type="match status" value="1"/>
</dbReference>
<dbReference type="SUPFAM" id="SSF52058">
    <property type="entry name" value="L domain-like"/>
    <property type="match status" value="1"/>
</dbReference>
<keyword evidence="3" id="KW-1133">Transmembrane helix</keyword>
<feature type="coiled-coil region" evidence="2">
    <location>
        <begin position="147"/>
        <end position="176"/>
    </location>
</feature>
<evidence type="ECO:0000256" key="3">
    <source>
        <dbReference type="SAM" id="Phobius"/>
    </source>
</evidence>
<gene>
    <name evidence="5" type="ORF">CMV_029245</name>
</gene>